<dbReference type="PROSITE" id="PS50222">
    <property type="entry name" value="EF_HAND_2"/>
    <property type="match status" value="1"/>
</dbReference>
<dbReference type="InterPro" id="IPR011460">
    <property type="entry name" value="Lcl_C"/>
</dbReference>
<dbReference type="Gene3D" id="1.10.238.10">
    <property type="entry name" value="EF-hand"/>
    <property type="match status" value="1"/>
</dbReference>
<feature type="compositionally biased region" description="Basic and acidic residues" evidence="1">
    <location>
        <begin position="437"/>
        <end position="451"/>
    </location>
</feature>
<dbReference type="Pfam" id="PF07603">
    <property type="entry name" value="Lcl_C"/>
    <property type="match status" value="2"/>
</dbReference>
<proteinExistence type="predicted"/>
<dbReference type="EMBL" id="CP047593">
    <property type="protein sequence ID" value="QHI70920.1"/>
    <property type="molecule type" value="Genomic_DNA"/>
</dbReference>
<keyword evidence="4" id="KW-1185">Reference proteome</keyword>
<accession>A0A6P1M8J0</accession>
<dbReference type="SUPFAM" id="SSF47473">
    <property type="entry name" value="EF-hand"/>
    <property type="match status" value="1"/>
</dbReference>
<evidence type="ECO:0000313" key="4">
    <source>
        <dbReference type="Proteomes" id="UP000464954"/>
    </source>
</evidence>
<dbReference type="InterPro" id="IPR002048">
    <property type="entry name" value="EF_hand_dom"/>
</dbReference>
<feature type="region of interest" description="Disordered" evidence="1">
    <location>
        <begin position="344"/>
        <end position="372"/>
    </location>
</feature>
<organism evidence="3 4">
    <name type="scientific">Tichowtungia aerotolerans</name>
    <dbReference type="NCBI Taxonomy" id="2697043"/>
    <lineage>
        <taxon>Bacteria</taxon>
        <taxon>Pseudomonadati</taxon>
        <taxon>Kiritimatiellota</taxon>
        <taxon>Tichowtungiia</taxon>
        <taxon>Tichowtungiales</taxon>
        <taxon>Tichowtungiaceae</taxon>
        <taxon>Tichowtungia</taxon>
    </lineage>
</organism>
<evidence type="ECO:0000313" key="3">
    <source>
        <dbReference type="EMBL" id="QHI70920.1"/>
    </source>
</evidence>
<dbReference type="Proteomes" id="UP000464954">
    <property type="component" value="Chromosome"/>
</dbReference>
<dbReference type="InterPro" id="IPR011992">
    <property type="entry name" value="EF-hand-dom_pair"/>
</dbReference>
<feature type="domain" description="EF-hand" evidence="2">
    <location>
        <begin position="435"/>
        <end position="470"/>
    </location>
</feature>
<sequence>MLMIAAGAMAVDYPIVDTGQIRCYDDRTEIEFPKVGNSWSGQDAQYAGNQPSYKDHSDGTVSDLGAGLMWTQDPGEKKTWTEAVAGAEKCKTGGYDDWRLPTIKELYSLVNFSGIDPDPRSATGTVPFIDTDFFKFQYGKEEDGDRIIDSQWATSTIYEGKVMRGARAMFGVNFADGRIKGYPVDDMPGCGAKTFYVIYVRGNEKYGQNDFVDNGDGTVTDRATGLTWMQADSGKGMDWEEALEYAEKMKFAGHDDWRLPNAKELQSIVDYSRCPDTTDSAAIDPVFQCSEITNEAGQKDFGHYWSSTTHVGRDGSRAAYIAFGRALGYMKGRQTGQSSWMDVHGAGAQRSDQKTGDESQLPQDHGPQGDVQRINNMVRLVRGGTAEPVASGPKVEKQSGLRQGPRGGSGGFMEREDRNSDGKVTHGEFRGPPGLSDAERAEHFDRLDRNGDGVITEDEAPTGLPFGGSGGRR</sequence>
<gene>
    <name evidence="3" type="ORF">GT409_09655</name>
</gene>
<evidence type="ECO:0000256" key="1">
    <source>
        <dbReference type="SAM" id="MobiDB-lite"/>
    </source>
</evidence>
<protein>
    <submittedName>
        <fullName evidence="3">DUF1566 domain-containing protein</fullName>
    </submittedName>
</protein>
<evidence type="ECO:0000259" key="2">
    <source>
        <dbReference type="PROSITE" id="PS50222"/>
    </source>
</evidence>
<dbReference type="GO" id="GO:0005509">
    <property type="term" value="F:calcium ion binding"/>
    <property type="evidence" value="ECO:0007669"/>
    <property type="project" value="InterPro"/>
</dbReference>
<name>A0A6P1M8J0_9BACT</name>
<feature type="compositionally biased region" description="Basic and acidic residues" evidence="1">
    <location>
        <begin position="413"/>
        <end position="429"/>
    </location>
</feature>
<dbReference type="PANTHER" id="PTHR35812">
    <property type="entry name" value="LIPOPROTEIN"/>
    <property type="match status" value="1"/>
</dbReference>
<dbReference type="KEGG" id="taer:GT409_09655"/>
<feature type="region of interest" description="Disordered" evidence="1">
    <location>
        <begin position="385"/>
        <end position="473"/>
    </location>
</feature>
<dbReference type="PANTHER" id="PTHR35812:SF1">
    <property type="entry name" value="LIPOPROTEIN"/>
    <property type="match status" value="1"/>
</dbReference>
<dbReference type="AlphaFoldDB" id="A0A6P1M8J0"/>
<reference evidence="3 4" key="1">
    <citation type="submission" date="2020-01" db="EMBL/GenBank/DDBJ databases">
        <title>Ponticoccus aerotolerans gen. nov., sp. nov., an anaerobic bacterium and proposal of Ponticoccusceae fam. nov., Ponticoccusles ord. nov. and Ponticoccuse classis nov. in the phylum Kiritimatiellaeota.</title>
        <authorList>
            <person name="Zhou L.Y."/>
            <person name="Du Z.J."/>
        </authorList>
    </citation>
    <scope>NUCLEOTIDE SEQUENCE [LARGE SCALE GENOMIC DNA]</scope>
    <source>
        <strain evidence="3 4">S-5007</strain>
    </source>
</reference>